<dbReference type="EMBL" id="JAKKSL010000001">
    <property type="protein sequence ID" value="MCI2282927.1"/>
    <property type="molecule type" value="Genomic_DNA"/>
</dbReference>
<accession>A0ABS9WZG0</accession>
<dbReference type="Pfam" id="PF02517">
    <property type="entry name" value="Rce1-like"/>
    <property type="match status" value="1"/>
</dbReference>
<keyword evidence="2" id="KW-0645">Protease</keyword>
<dbReference type="InterPro" id="IPR052710">
    <property type="entry name" value="CAAX_protease"/>
</dbReference>
<dbReference type="RefSeq" id="WP_242284009.1">
    <property type="nucleotide sequence ID" value="NZ_JAKKSL010000001.1"/>
</dbReference>
<name>A0ABS9WZG0_9GAMM</name>
<keyword evidence="2" id="KW-0378">Hydrolase</keyword>
<protein>
    <submittedName>
        <fullName evidence="2">CPBP family intramembrane metalloprotease</fullName>
    </submittedName>
</protein>
<keyword evidence="2" id="KW-0482">Metalloprotease</keyword>
<organism evidence="2 3">
    <name type="scientific">Colwellia maritima</name>
    <dbReference type="NCBI Taxonomy" id="2912588"/>
    <lineage>
        <taxon>Bacteria</taxon>
        <taxon>Pseudomonadati</taxon>
        <taxon>Pseudomonadota</taxon>
        <taxon>Gammaproteobacteria</taxon>
        <taxon>Alteromonadales</taxon>
        <taxon>Colwelliaceae</taxon>
        <taxon>Colwellia</taxon>
    </lineage>
</organism>
<dbReference type="InterPro" id="IPR003675">
    <property type="entry name" value="Rce1/LyrA-like_dom"/>
</dbReference>
<dbReference type="PANTHER" id="PTHR36435">
    <property type="entry name" value="SLR1288 PROTEIN"/>
    <property type="match status" value="1"/>
</dbReference>
<keyword evidence="3" id="KW-1185">Reference proteome</keyword>
<reference evidence="2" key="1">
    <citation type="submission" date="2022-01" db="EMBL/GenBank/DDBJ databases">
        <title>Colwellia maritima, isolated from seawater.</title>
        <authorList>
            <person name="Kristyanto S."/>
            <person name="Jung J."/>
            <person name="Jeon C.O."/>
        </authorList>
    </citation>
    <scope>NUCLEOTIDE SEQUENCE</scope>
    <source>
        <strain evidence="2">MSW7</strain>
    </source>
</reference>
<evidence type="ECO:0000259" key="1">
    <source>
        <dbReference type="Pfam" id="PF02517"/>
    </source>
</evidence>
<evidence type="ECO:0000313" key="2">
    <source>
        <dbReference type="EMBL" id="MCI2282927.1"/>
    </source>
</evidence>
<comment type="caution">
    <text evidence="2">The sequence shown here is derived from an EMBL/GenBank/DDBJ whole genome shotgun (WGS) entry which is preliminary data.</text>
</comment>
<gene>
    <name evidence="2" type="ORF">L3081_05390</name>
</gene>
<sequence>MNILVSNHEKFPEFSVFGTIVWMLFLTLGIQGILVFITAISMEVLKGTSKEIELAFMRPDAIAILGVIAAVLSYPLIKKASHQPGKSFPYEFLAFQSVNRATLAKVLMVGFGYYIFESLASYILSIDTPQFMLDVKSQTLSVFDMLMLVLGVCIVAPIVEEVIFRGLAYARLVKSRAGVTGAIIITSLVFTVIHTQYDFTVLIILSLFAFLLGYVRYKTGNIFYCIAIHMQINILSTIELFAFL</sequence>
<dbReference type="GO" id="GO:0008237">
    <property type="term" value="F:metallopeptidase activity"/>
    <property type="evidence" value="ECO:0007669"/>
    <property type="project" value="UniProtKB-KW"/>
</dbReference>
<feature type="domain" description="CAAX prenyl protease 2/Lysostaphin resistance protein A-like" evidence="1">
    <location>
        <begin position="146"/>
        <end position="234"/>
    </location>
</feature>
<dbReference type="PANTHER" id="PTHR36435:SF1">
    <property type="entry name" value="CAAX AMINO TERMINAL PROTEASE FAMILY PROTEIN"/>
    <property type="match status" value="1"/>
</dbReference>
<evidence type="ECO:0000313" key="3">
    <source>
        <dbReference type="Proteomes" id="UP001139646"/>
    </source>
</evidence>
<proteinExistence type="predicted"/>
<dbReference type="Proteomes" id="UP001139646">
    <property type="component" value="Unassembled WGS sequence"/>
</dbReference>